<dbReference type="AlphaFoldDB" id="A0A0E9TCR8"/>
<organism evidence="1">
    <name type="scientific">Anguilla anguilla</name>
    <name type="common">European freshwater eel</name>
    <name type="synonym">Muraena anguilla</name>
    <dbReference type="NCBI Taxonomy" id="7936"/>
    <lineage>
        <taxon>Eukaryota</taxon>
        <taxon>Metazoa</taxon>
        <taxon>Chordata</taxon>
        <taxon>Craniata</taxon>
        <taxon>Vertebrata</taxon>
        <taxon>Euteleostomi</taxon>
        <taxon>Actinopterygii</taxon>
        <taxon>Neopterygii</taxon>
        <taxon>Teleostei</taxon>
        <taxon>Anguilliformes</taxon>
        <taxon>Anguillidae</taxon>
        <taxon>Anguilla</taxon>
    </lineage>
</organism>
<sequence length="23" mass="2907">MEFLKYYFSLCVLKDILDIYRSF</sequence>
<evidence type="ECO:0000313" key="1">
    <source>
        <dbReference type="EMBL" id="JAH50705.1"/>
    </source>
</evidence>
<reference evidence="1" key="1">
    <citation type="submission" date="2014-11" db="EMBL/GenBank/DDBJ databases">
        <authorList>
            <person name="Amaro Gonzalez C."/>
        </authorList>
    </citation>
    <scope>NUCLEOTIDE SEQUENCE</scope>
</reference>
<accession>A0A0E9TCR8</accession>
<dbReference type="EMBL" id="GBXM01057872">
    <property type="protein sequence ID" value="JAH50705.1"/>
    <property type="molecule type" value="Transcribed_RNA"/>
</dbReference>
<reference evidence="1" key="2">
    <citation type="journal article" date="2015" name="Fish Shellfish Immunol.">
        <title>Early steps in the European eel (Anguilla anguilla)-Vibrio vulnificus interaction in the gills: Role of the RtxA13 toxin.</title>
        <authorList>
            <person name="Callol A."/>
            <person name="Pajuelo D."/>
            <person name="Ebbesson L."/>
            <person name="Teles M."/>
            <person name="MacKenzie S."/>
            <person name="Amaro C."/>
        </authorList>
    </citation>
    <scope>NUCLEOTIDE SEQUENCE</scope>
</reference>
<protein>
    <submittedName>
        <fullName evidence="1">Uncharacterized protein</fullName>
    </submittedName>
</protein>
<proteinExistence type="predicted"/>
<name>A0A0E9TCR8_ANGAN</name>